<organism evidence="1 2">
    <name type="scientific">Micromonospora rhizosphaerae</name>
    <dbReference type="NCBI Taxonomy" id="568872"/>
    <lineage>
        <taxon>Bacteria</taxon>
        <taxon>Bacillati</taxon>
        <taxon>Actinomycetota</taxon>
        <taxon>Actinomycetes</taxon>
        <taxon>Micromonosporales</taxon>
        <taxon>Micromonosporaceae</taxon>
        <taxon>Micromonospora</taxon>
    </lineage>
</organism>
<keyword evidence="2" id="KW-1185">Reference proteome</keyword>
<dbReference type="PROSITE" id="PS51257">
    <property type="entry name" value="PROKAR_LIPOPROTEIN"/>
    <property type="match status" value="1"/>
</dbReference>
<dbReference type="AlphaFoldDB" id="A0A1C6S277"/>
<sequence>MRMEGLFAGGALLCGGFSCLLLLCAVAAMWAAWRPEKRK</sequence>
<proteinExistence type="predicted"/>
<evidence type="ECO:0000313" key="2">
    <source>
        <dbReference type="Proteomes" id="UP000199413"/>
    </source>
</evidence>
<dbReference type="EMBL" id="FMHV01000002">
    <property type="protein sequence ID" value="SCL23576.1"/>
    <property type="molecule type" value="Genomic_DNA"/>
</dbReference>
<accession>A0A1C6S277</accession>
<name>A0A1C6S277_9ACTN</name>
<protein>
    <submittedName>
        <fullName evidence="1">Uncharacterized protein</fullName>
    </submittedName>
</protein>
<evidence type="ECO:0000313" key="1">
    <source>
        <dbReference type="EMBL" id="SCL23576.1"/>
    </source>
</evidence>
<reference evidence="2" key="1">
    <citation type="submission" date="2016-06" db="EMBL/GenBank/DDBJ databases">
        <authorList>
            <person name="Varghese N."/>
            <person name="Submissions Spin"/>
        </authorList>
    </citation>
    <scope>NUCLEOTIDE SEQUENCE [LARGE SCALE GENOMIC DNA]</scope>
    <source>
        <strain evidence="2">DSM 45431</strain>
    </source>
</reference>
<dbReference type="Proteomes" id="UP000199413">
    <property type="component" value="Unassembled WGS sequence"/>
</dbReference>
<gene>
    <name evidence="1" type="ORF">GA0070624_2762</name>
</gene>